<gene>
    <name evidence="6" type="ORF">A8L45_01530</name>
</gene>
<sequence>MNWIDYIILGVIGFSALISIVRGFVKEILSLIIWFGAFFVASKFYLQLAAYFTEFKDEMLRNGLAIAALFVSTLIIGALLNFVIGQLVEKTGLSGTDRLLGVVFGGVRGVLVVAALLFALDAFTGAPNLVEWKQSQLIPRFGIVIEWFFSYLEQSSSFLPKVV</sequence>
<comment type="subcellular location">
    <subcellularLocation>
        <location evidence="1">Membrane</location>
        <topology evidence="1">Multi-pass membrane protein</topology>
    </subcellularLocation>
</comment>
<dbReference type="InterPro" id="IPR052719">
    <property type="entry name" value="CvpA-like"/>
</dbReference>
<dbReference type="EMBL" id="LYBM01000002">
    <property type="protein sequence ID" value="ODA35749.1"/>
    <property type="molecule type" value="Genomic_DNA"/>
</dbReference>
<evidence type="ECO:0000313" key="6">
    <source>
        <dbReference type="EMBL" id="ODA35749.1"/>
    </source>
</evidence>
<keyword evidence="3 5" id="KW-1133">Transmembrane helix</keyword>
<dbReference type="OrthoDB" id="9810601at2"/>
<keyword evidence="4 5" id="KW-0472">Membrane</keyword>
<evidence type="ECO:0000256" key="3">
    <source>
        <dbReference type="ARBA" id="ARBA00022989"/>
    </source>
</evidence>
<feature type="transmembrane region" description="Helical" evidence="5">
    <location>
        <begin position="99"/>
        <end position="120"/>
    </location>
</feature>
<accession>A0A1C3ER82</accession>
<dbReference type="AlphaFoldDB" id="A0A1C3ER82"/>
<feature type="transmembrane region" description="Helical" evidence="5">
    <location>
        <begin position="6"/>
        <end position="25"/>
    </location>
</feature>
<dbReference type="RefSeq" id="WP_068898512.1">
    <property type="nucleotide sequence ID" value="NZ_JBHUIF010000032.1"/>
</dbReference>
<protein>
    <submittedName>
        <fullName evidence="6">Bacteriocin production protein</fullName>
    </submittedName>
</protein>
<keyword evidence="2 5" id="KW-0812">Transmembrane</keyword>
<feature type="transmembrane region" description="Helical" evidence="5">
    <location>
        <begin position="32"/>
        <end position="52"/>
    </location>
</feature>
<dbReference type="STRING" id="1080227.A8L45_01530"/>
<dbReference type="Proteomes" id="UP000094936">
    <property type="component" value="Unassembled WGS sequence"/>
</dbReference>
<feature type="transmembrane region" description="Helical" evidence="5">
    <location>
        <begin position="64"/>
        <end position="87"/>
    </location>
</feature>
<evidence type="ECO:0000256" key="4">
    <source>
        <dbReference type="ARBA" id="ARBA00023136"/>
    </source>
</evidence>
<evidence type="ECO:0000256" key="1">
    <source>
        <dbReference type="ARBA" id="ARBA00004141"/>
    </source>
</evidence>
<dbReference type="GO" id="GO:0016020">
    <property type="term" value="C:membrane"/>
    <property type="evidence" value="ECO:0007669"/>
    <property type="project" value="UniProtKB-SubCell"/>
</dbReference>
<organism evidence="6 7">
    <name type="scientific">Veronia pacifica</name>
    <dbReference type="NCBI Taxonomy" id="1080227"/>
    <lineage>
        <taxon>Bacteria</taxon>
        <taxon>Pseudomonadati</taxon>
        <taxon>Pseudomonadota</taxon>
        <taxon>Gammaproteobacteria</taxon>
        <taxon>Vibrionales</taxon>
        <taxon>Vibrionaceae</taxon>
        <taxon>Veronia</taxon>
    </lineage>
</organism>
<comment type="caution">
    <text evidence="6">The sequence shown here is derived from an EMBL/GenBank/DDBJ whole genome shotgun (WGS) entry which is preliminary data.</text>
</comment>
<evidence type="ECO:0000256" key="2">
    <source>
        <dbReference type="ARBA" id="ARBA00022692"/>
    </source>
</evidence>
<reference evidence="6 7" key="1">
    <citation type="submission" date="2016-05" db="EMBL/GenBank/DDBJ databases">
        <title>Genomic Taxonomy of the Vibrionaceae.</title>
        <authorList>
            <person name="Gomez-Gil B."/>
            <person name="Enciso-Ibarra J."/>
        </authorList>
    </citation>
    <scope>NUCLEOTIDE SEQUENCE [LARGE SCALE GENOMIC DNA]</scope>
    <source>
        <strain evidence="6 7">CAIM 1920</strain>
    </source>
</reference>
<dbReference type="PANTHER" id="PTHR36926">
    <property type="entry name" value="COLICIN V PRODUCTION PROTEIN"/>
    <property type="match status" value="1"/>
</dbReference>
<name>A0A1C3ER82_9GAMM</name>
<proteinExistence type="predicted"/>
<dbReference type="GO" id="GO:0009403">
    <property type="term" value="P:toxin biosynthetic process"/>
    <property type="evidence" value="ECO:0007669"/>
    <property type="project" value="InterPro"/>
</dbReference>
<evidence type="ECO:0000313" key="7">
    <source>
        <dbReference type="Proteomes" id="UP000094936"/>
    </source>
</evidence>
<dbReference type="InterPro" id="IPR003825">
    <property type="entry name" value="Colicin-V_CvpA"/>
</dbReference>
<dbReference type="PANTHER" id="PTHR36926:SF1">
    <property type="entry name" value="COLICIN V PRODUCTION PROTEIN"/>
    <property type="match status" value="1"/>
</dbReference>
<dbReference type="Pfam" id="PF02674">
    <property type="entry name" value="Colicin_V"/>
    <property type="match status" value="1"/>
</dbReference>
<keyword evidence="7" id="KW-1185">Reference proteome</keyword>
<evidence type="ECO:0000256" key="5">
    <source>
        <dbReference type="SAM" id="Phobius"/>
    </source>
</evidence>